<dbReference type="Pfam" id="PF12833">
    <property type="entry name" value="HTH_18"/>
    <property type="match status" value="1"/>
</dbReference>
<dbReference type="SUPFAM" id="SSF46689">
    <property type="entry name" value="Homeodomain-like"/>
    <property type="match status" value="2"/>
</dbReference>
<reference evidence="6" key="1">
    <citation type="submission" date="2016-10" db="EMBL/GenBank/DDBJ databases">
        <authorList>
            <person name="Varghese N."/>
            <person name="Submissions S."/>
        </authorList>
    </citation>
    <scope>NUCLEOTIDE SEQUENCE [LARGE SCALE GENOMIC DNA]</scope>
    <source>
        <strain evidence="6">CGMCC 1.9227</strain>
    </source>
</reference>
<evidence type="ECO:0000256" key="2">
    <source>
        <dbReference type="ARBA" id="ARBA00023125"/>
    </source>
</evidence>
<evidence type="ECO:0000256" key="1">
    <source>
        <dbReference type="ARBA" id="ARBA00023015"/>
    </source>
</evidence>
<keyword evidence="6" id="KW-1185">Reference proteome</keyword>
<dbReference type="PROSITE" id="PS01124">
    <property type="entry name" value="HTH_ARAC_FAMILY_2"/>
    <property type="match status" value="1"/>
</dbReference>
<dbReference type="STRING" id="935223.SAMN04488131_12034"/>
<proteinExistence type="predicted"/>
<dbReference type="InterPro" id="IPR009057">
    <property type="entry name" value="Homeodomain-like_sf"/>
</dbReference>
<sequence>MSLINENQYILMILFRKQYELFGKIIFEKVIIEAPFKIPNPMPEEACFIYMVEGQIKYEIEDKSITIPVNDAVMLKCGNYFSQIRNSTTSKNNQIVIVHFHPEILKKIYDPDLPKIFQEPAKRDLSVSLGKINNDFLIQKYIEGMLFYFDNPTLINEDILVIKLKEIVLLLCQTKNASVIQQILSQLFSPTSYSFKQVIEDNLFSHFTTGDFAQMTNLSLSSFKREFKKNYNDSPANYIRNKKLEKAADLLLISEERITDIAFDCGFKDLANFSTLFHDKYNCAPSAYRLNQIGKLLN</sequence>
<organism evidence="5 6">
    <name type="scientific">Flavobacterium xueshanense</name>
    <dbReference type="NCBI Taxonomy" id="935223"/>
    <lineage>
        <taxon>Bacteria</taxon>
        <taxon>Pseudomonadati</taxon>
        <taxon>Bacteroidota</taxon>
        <taxon>Flavobacteriia</taxon>
        <taxon>Flavobacteriales</taxon>
        <taxon>Flavobacteriaceae</taxon>
        <taxon>Flavobacterium</taxon>
    </lineage>
</organism>
<dbReference type="AlphaFoldDB" id="A0A1I2IFL7"/>
<dbReference type="GO" id="GO:0043565">
    <property type="term" value="F:sequence-specific DNA binding"/>
    <property type="evidence" value="ECO:0007669"/>
    <property type="project" value="InterPro"/>
</dbReference>
<accession>A0A1I2IFL7</accession>
<keyword evidence="3" id="KW-0804">Transcription</keyword>
<evidence type="ECO:0000313" key="5">
    <source>
        <dbReference type="EMBL" id="SFF41172.1"/>
    </source>
</evidence>
<dbReference type="PANTHER" id="PTHR43280">
    <property type="entry name" value="ARAC-FAMILY TRANSCRIPTIONAL REGULATOR"/>
    <property type="match status" value="1"/>
</dbReference>
<dbReference type="InterPro" id="IPR018060">
    <property type="entry name" value="HTH_AraC"/>
</dbReference>
<dbReference type="SMART" id="SM00342">
    <property type="entry name" value="HTH_ARAC"/>
    <property type="match status" value="1"/>
</dbReference>
<dbReference type="PANTHER" id="PTHR43280:SF2">
    <property type="entry name" value="HTH-TYPE TRANSCRIPTIONAL REGULATOR EXSA"/>
    <property type="match status" value="1"/>
</dbReference>
<name>A0A1I2IFL7_9FLAO</name>
<dbReference type="EMBL" id="FONQ01000020">
    <property type="protein sequence ID" value="SFF41172.1"/>
    <property type="molecule type" value="Genomic_DNA"/>
</dbReference>
<evidence type="ECO:0000259" key="4">
    <source>
        <dbReference type="PROSITE" id="PS01124"/>
    </source>
</evidence>
<dbReference type="InterPro" id="IPR054015">
    <property type="entry name" value="ExsA-like_N"/>
</dbReference>
<dbReference type="Proteomes" id="UP000198596">
    <property type="component" value="Unassembled WGS sequence"/>
</dbReference>
<dbReference type="Gene3D" id="1.10.10.60">
    <property type="entry name" value="Homeodomain-like"/>
    <property type="match status" value="2"/>
</dbReference>
<dbReference type="Pfam" id="PF22200">
    <property type="entry name" value="ExsA_N"/>
    <property type="match status" value="1"/>
</dbReference>
<dbReference type="GO" id="GO:0003700">
    <property type="term" value="F:DNA-binding transcription factor activity"/>
    <property type="evidence" value="ECO:0007669"/>
    <property type="project" value="InterPro"/>
</dbReference>
<keyword evidence="1" id="KW-0805">Transcription regulation</keyword>
<feature type="domain" description="HTH araC/xylS-type" evidence="4">
    <location>
        <begin position="193"/>
        <end position="291"/>
    </location>
</feature>
<evidence type="ECO:0000256" key="3">
    <source>
        <dbReference type="ARBA" id="ARBA00023163"/>
    </source>
</evidence>
<evidence type="ECO:0000313" key="6">
    <source>
        <dbReference type="Proteomes" id="UP000198596"/>
    </source>
</evidence>
<protein>
    <submittedName>
        <fullName evidence="5">AraC-type DNA-binding protein</fullName>
    </submittedName>
</protein>
<keyword evidence="2 5" id="KW-0238">DNA-binding</keyword>
<gene>
    <name evidence="5" type="ORF">SAMN04488131_12034</name>
</gene>